<proteinExistence type="predicted"/>
<dbReference type="EMBL" id="NGAF01000092">
    <property type="protein sequence ID" value="OXR39673.1"/>
    <property type="molecule type" value="Genomic_DNA"/>
</dbReference>
<dbReference type="Proteomes" id="UP000215506">
    <property type="component" value="Unassembled WGS sequence"/>
</dbReference>
<reference evidence="1 2" key="1">
    <citation type="submission" date="2017-07" db="EMBL/GenBank/DDBJ databases">
        <title>First draft Genome Sequence of Nocardia cerradoensis isolated from human infection.</title>
        <authorList>
            <person name="Carrasco G."/>
        </authorList>
    </citation>
    <scope>NUCLEOTIDE SEQUENCE [LARGE SCALE GENOMIC DNA]</scope>
    <source>
        <strain evidence="1 2">CNM20130759</strain>
    </source>
</reference>
<accession>A0A231GSS5</accession>
<name>A0A231GSS5_9NOCA</name>
<evidence type="ECO:0000313" key="1">
    <source>
        <dbReference type="EMBL" id="OXR39673.1"/>
    </source>
</evidence>
<dbReference type="AlphaFoldDB" id="A0A231GSS5"/>
<evidence type="ECO:0000313" key="2">
    <source>
        <dbReference type="Proteomes" id="UP000215506"/>
    </source>
</evidence>
<sequence>MRSSDPKRLAVYFAKHGTFAAKEYQHQVPELWQAPGAGPGRFWGYRGLSPVRRQVEIDWDEYLLISRTLRRLSRRTRVWDHTTQKHVWRKAMRYQHVPRGLRIDFETGEVSHCRKRRVLRPVRRLRGSSGFVTVNDGANTAAMLARLRETCL</sequence>
<gene>
    <name evidence="1" type="ORF">B7C42_08256</name>
</gene>
<comment type="caution">
    <text evidence="1">The sequence shown here is derived from an EMBL/GenBank/DDBJ whole genome shotgun (WGS) entry which is preliminary data.</text>
</comment>
<organism evidence="1 2">
    <name type="scientific">Nocardia cerradoensis</name>
    <dbReference type="NCBI Taxonomy" id="85688"/>
    <lineage>
        <taxon>Bacteria</taxon>
        <taxon>Bacillati</taxon>
        <taxon>Actinomycetota</taxon>
        <taxon>Actinomycetes</taxon>
        <taxon>Mycobacteriales</taxon>
        <taxon>Nocardiaceae</taxon>
        <taxon>Nocardia</taxon>
    </lineage>
</organism>
<keyword evidence="2" id="KW-1185">Reference proteome</keyword>
<protein>
    <submittedName>
        <fullName evidence="1">Uncharacterized protein</fullName>
    </submittedName>
</protein>